<protein>
    <recommendedName>
        <fullName evidence="1">RiboL-PSP-HEPN domain-containing protein</fullName>
    </recommendedName>
</protein>
<feature type="domain" description="RiboL-PSP-HEPN" evidence="1">
    <location>
        <begin position="14"/>
        <end position="200"/>
    </location>
</feature>
<evidence type="ECO:0000259" key="1">
    <source>
        <dbReference type="Pfam" id="PF18735"/>
    </source>
</evidence>
<sequence length="202" mass="22629">MLNAKVVFHKNIRQANELGVLYDHLSNTVAIPEQFDDLLRSQVVNAVSAFDKLMHDLIRIGMVRIFENQRPATGKYLNEAVTIQHLPSLAAGAVPPPPVRFEEIVREKLSTLSFQDPKKIADGLSYIWDANQKWQQIALGLGMADDVARRKQRLIATRRNAIVHEADLDPVTNQKQAITRAEATDISVFLLALGNRICDLVV</sequence>
<name>A0A1R1J2P1_9BURK</name>
<organism evidence="2 3">
    <name type="scientific">Burkholderia ubonensis</name>
    <dbReference type="NCBI Taxonomy" id="101571"/>
    <lineage>
        <taxon>Bacteria</taxon>
        <taxon>Pseudomonadati</taxon>
        <taxon>Pseudomonadota</taxon>
        <taxon>Betaproteobacteria</taxon>
        <taxon>Burkholderiales</taxon>
        <taxon>Burkholderiaceae</taxon>
        <taxon>Burkholderia</taxon>
        <taxon>Burkholderia cepacia complex</taxon>
    </lineage>
</organism>
<proteinExistence type="predicted"/>
<evidence type="ECO:0000313" key="3">
    <source>
        <dbReference type="Proteomes" id="UP000187194"/>
    </source>
</evidence>
<comment type="caution">
    <text evidence="2">The sequence shown here is derived from an EMBL/GenBank/DDBJ whole genome shotgun (WGS) entry which is preliminary data.</text>
</comment>
<gene>
    <name evidence="2" type="ORF">BW685_31180</name>
</gene>
<dbReference type="EMBL" id="MTJZ01000065">
    <property type="protein sequence ID" value="OMG69595.1"/>
    <property type="molecule type" value="Genomic_DNA"/>
</dbReference>
<dbReference type="AlphaFoldDB" id="A0A1R1J2P1"/>
<accession>A0A1R1J2P1</accession>
<dbReference type="Proteomes" id="UP000187194">
    <property type="component" value="Unassembled WGS sequence"/>
</dbReference>
<evidence type="ECO:0000313" key="2">
    <source>
        <dbReference type="EMBL" id="OMG69595.1"/>
    </source>
</evidence>
<dbReference type="InterPro" id="IPR041519">
    <property type="entry name" value="HEPN_RiboL-PSP"/>
</dbReference>
<dbReference type="Pfam" id="PF18735">
    <property type="entry name" value="HEPN_RiboL-PSP"/>
    <property type="match status" value="1"/>
</dbReference>
<reference evidence="2 3" key="1">
    <citation type="submission" date="2017-01" db="EMBL/GenBank/DDBJ databases">
        <title>Phylogeographic, genomic and meropenem susceptibility analysis of Burkholderia ubonensis.</title>
        <authorList>
            <person name="Price E.P."/>
            <person name="Sarovich D.S."/>
            <person name="Webb J.R."/>
            <person name="Hall C.M."/>
            <person name="Sahl J.W."/>
            <person name="Kaestli M."/>
            <person name="Mayo M."/>
            <person name="Harrington G."/>
            <person name="Baker A.L."/>
            <person name="Sidak-Loftis L.C."/>
            <person name="Lummis M."/>
            <person name="Schupp J.M."/>
            <person name="Gillece J.D."/>
            <person name="Tuanyok A."/>
            <person name="Warner J."/>
            <person name="Busch J.D."/>
            <person name="Keim P."/>
            <person name="Currie B.J."/>
            <person name="Wagner D.M."/>
        </authorList>
    </citation>
    <scope>NUCLEOTIDE SEQUENCE [LARGE SCALE GENOMIC DNA]</scope>
    <source>
        <strain evidence="2 3">A21</strain>
    </source>
</reference>
<dbReference type="RefSeq" id="WP_076482414.1">
    <property type="nucleotide sequence ID" value="NZ_MTJZ01000065.1"/>
</dbReference>